<accession>A0A2T6G7J9</accession>
<dbReference type="AlphaFoldDB" id="A0A2T6G7J9"/>
<evidence type="ECO:0000313" key="1">
    <source>
        <dbReference type="EMBL" id="PUA40144.1"/>
    </source>
</evidence>
<dbReference type="Proteomes" id="UP000244184">
    <property type="component" value="Unassembled WGS sequence"/>
</dbReference>
<evidence type="ECO:0000313" key="2">
    <source>
        <dbReference type="Proteomes" id="UP000244184"/>
    </source>
</evidence>
<comment type="caution">
    <text evidence="1">The sequence shown here is derived from an EMBL/GenBank/DDBJ whole genome shotgun (WGS) entry which is preliminary data.</text>
</comment>
<protein>
    <submittedName>
        <fullName evidence="1">Uncharacterized protein</fullName>
    </submittedName>
</protein>
<sequence>MELPLLRRRAILVIILLCLLCFFLFANTFARSFTGKNGAKFEEVEIESVQVDPGGKKGSATYRLRYSFSNVSYSKNPQPYQFSETTLQITDQLIRDEYDYWLFDWNSRDTHIVEDKLLK</sequence>
<proteinExistence type="predicted"/>
<organism evidence="1 2">
    <name type="scientific">Paenibacillus elgii</name>
    <dbReference type="NCBI Taxonomy" id="189691"/>
    <lineage>
        <taxon>Bacteria</taxon>
        <taxon>Bacillati</taxon>
        <taxon>Bacillota</taxon>
        <taxon>Bacilli</taxon>
        <taxon>Bacillales</taxon>
        <taxon>Paenibacillaceae</taxon>
        <taxon>Paenibacillus</taxon>
    </lineage>
</organism>
<reference evidence="1 2" key="1">
    <citation type="submission" date="2018-03" db="EMBL/GenBank/DDBJ databases">
        <title>Genome sequence of Paenibacillus elgii strain AC13 an antimicrobial compound producing bacteria.</title>
        <authorList>
            <person name="Kurokawa A.S."/>
            <person name="Araujo J.F."/>
            <person name="Costa R.A."/>
            <person name="Ortega D.B."/>
            <person name="Pires A.S."/>
            <person name="Pappas G.J.Jr."/>
            <person name="Franco O.L."/>
            <person name="Barreto C."/>
            <person name="Magalhaes B.S."/>
            <person name="Kruger R.H."/>
        </authorList>
    </citation>
    <scope>NUCLEOTIDE SEQUENCE [LARGE SCALE GENOMIC DNA]</scope>
    <source>
        <strain evidence="1 2">AC13</strain>
    </source>
</reference>
<gene>
    <name evidence="1" type="ORF">C8Z91_06510</name>
</gene>
<dbReference type="EMBL" id="PYHP01000018">
    <property type="protein sequence ID" value="PUA40144.1"/>
    <property type="molecule type" value="Genomic_DNA"/>
</dbReference>
<name>A0A2T6G7J9_9BACL</name>